<dbReference type="HOGENOM" id="CLU_082772_0_0_1"/>
<dbReference type="InterPro" id="IPR039773">
    <property type="entry name" value="BAG_chaperone_regulator"/>
</dbReference>
<dbReference type="PROSITE" id="PS50053">
    <property type="entry name" value="UBIQUITIN_2"/>
    <property type="match status" value="1"/>
</dbReference>
<reference evidence="5 6" key="1">
    <citation type="submission" date="2014-04" db="EMBL/GenBank/DDBJ databases">
        <authorList>
            <consortium name="DOE Joint Genome Institute"/>
            <person name="Kuo A."/>
            <person name="Zuccaro A."/>
            <person name="Kohler A."/>
            <person name="Nagy L.G."/>
            <person name="Floudas D."/>
            <person name="Copeland A."/>
            <person name="Barry K.W."/>
            <person name="Cichocki N."/>
            <person name="Veneault-Fourrey C."/>
            <person name="LaButti K."/>
            <person name="Lindquist E.A."/>
            <person name="Lipzen A."/>
            <person name="Lundell T."/>
            <person name="Morin E."/>
            <person name="Murat C."/>
            <person name="Sun H."/>
            <person name="Tunlid A."/>
            <person name="Henrissat B."/>
            <person name="Grigoriev I.V."/>
            <person name="Hibbett D.S."/>
            <person name="Martin F."/>
            <person name="Nordberg H.P."/>
            <person name="Cantor M.N."/>
            <person name="Hua S.X."/>
        </authorList>
    </citation>
    <scope>NUCLEOTIDE SEQUENCE [LARGE SCALE GENOMIC DNA]</scope>
    <source>
        <strain evidence="5 6">MAFF 305830</strain>
    </source>
</reference>
<dbReference type="Pfam" id="PF00240">
    <property type="entry name" value="ubiquitin"/>
    <property type="match status" value="1"/>
</dbReference>
<keyword evidence="1" id="KW-0143">Chaperone</keyword>
<gene>
    <name evidence="5" type="ORF">M408DRAFT_328554</name>
</gene>
<dbReference type="Pfam" id="PF02179">
    <property type="entry name" value="BAG"/>
    <property type="match status" value="1"/>
</dbReference>
<keyword evidence="6" id="KW-1185">Reference proteome</keyword>
<evidence type="ECO:0000313" key="6">
    <source>
        <dbReference type="Proteomes" id="UP000054097"/>
    </source>
</evidence>
<dbReference type="GO" id="GO:0051087">
    <property type="term" value="F:protein-folding chaperone binding"/>
    <property type="evidence" value="ECO:0007669"/>
    <property type="project" value="InterPro"/>
</dbReference>
<dbReference type="Gene3D" id="3.10.20.90">
    <property type="entry name" value="Phosphatidylinositol 3-kinase Catalytic Subunit, Chain A, domain 1"/>
    <property type="match status" value="1"/>
</dbReference>
<dbReference type="SUPFAM" id="SSF63491">
    <property type="entry name" value="BAG domain"/>
    <property type="match status" value="1"/>
</dbReference>
<dbReference type="PANTHER" id="PTHR12329:SF16">
    <property type="entry name" value="BAG FAMILY MOLECULAR CHAPERONE REGULATOR 1"/>
    <property type="match status" value="1"/>
</dbReference>
<dbReference type="Gene3D" id="1.20.58.120">
    <property type="entry name" value="BAG domain"/>
    <property type="match status" value="1"/>
</dbReference>
<evidence type="ECO:0000256" key="1">
    <source>
        <dbReference type="ARBA" id="ARBA00023186"/>
    </source>
</evidence>
<dbReference type="InterPro" id="IPR036533">
    <property type="entry name" value="BAG_dom_sf"/>
</dbReference>
<feature type="domain" description="BAG" evidence="4">
    <location>
        <begin position="159"/>
        <end position="208"/>
    </location>
</feature>
<feature type="region of interest" description="Disordered" evidence="2">
    <location>
        <begin position="219"/>
        <end position="244"/>
    </location>
</feature>
<protein>
    <submittedName>
        <fullName evidence="5">Uncharacterized protein</fullName>
    </submittedName>
</protein>
<sequence length="244" mass="25838">MDITVKWGSERFTIPFPDASTPLGTLKATLEERTSIPQTQFKLVHGGAILKDNNAPLSAYKIKPGSTLTLIGSTSSIPSKRETANVPAGPDVRTESGMNAAIQAELQKVEKTITPDLTALLSALSFSPQKAVSEGEESAAESAAVPTADQFTPETLKQTYGRVGELLLQSLLRLDALTPPTEWEETRRARKAAVKQVQASLDALDMAWKGALAAGKLDEGGAARDGTAQANGSAKGKGKGKRRR</sequence>
<evidence type="ECO:0000259" key="4">
    <source>
        <dbReference type="PROSITE" id="PS51035"/>
    </source>
</evidence>
<name>A0A0C2WU65_SERVB</name>
<dbReference type="InterPro" id="IPR000626">
    <property type="entry name" value="Ubiquitin-like_dom"/>
</dbReference>
<reference evidence="6" key="2">
    <citation type="submission" date="2015-01" db="EMBL/GenBank/DDBJ databases">
        <title>Evolutionary Origins and Diversification of the Mycorrhizal Mutualists.</title>
        <authorList>
            <consortium name="DOE Joint Genome Institute"/>
            <consortium name="Mycorrhizal Genomics Consortium"/>
            <person name="Kohler A."/>
            <person name="Kuo A."/>
            <person name="Nagy L.G."/>
            <person name="Floudas D."/>
            <person name="Copeland A."/>
            <person name="Barry K.W."/>
            <person name="Cichocki N."/>
            <person name="Veneault-Fourrey C."/>
            <person name="LaButti K."/>
            <person name="Lindquist E.A."/>
            <person name="Lipzen A."/>
            <person name="Lundell T."/>
            <person name="Morin E."/>
            <person name="Murat C."/>
            <person name="Riley R."/>
            <person name="Ohm R."/>
            <person name="Sun H."/>
            <person name="Tunlid A."/>
            <person name="Henrissat B."/>
            <person name="Grigoriev I.V."/>
            <person name="Hibbett D.S."/>
            <person name="Martin F."/>
        </authorList>
    </citation>
    <scope>NUCLEOTIDE SEQUENCE [LARGE SCALE GENOMIC DNA]</scope>
    <source>
        <strain evidence="6">MAFF 305830</strain>
    </source>
</reference>
<dbReference type="SUPFAM" id="SSF54236">
    <property type="entry name" value="Ubiquitin-like"/>
    <property type="match status" value="1"/>
</dbReference>
<dbReference type="PROSITE" id="PS51035">
    <property type="entry name" value="BAG"/>
    <property type="match status" value="1"/>
</dbReference>
<dbReference type="PANTHER" id="PTHR12329">
    <property type="entry name" value="BCL2-ASSOCIATED ATHANOGENE"/>
    <property type="match status" value="1"/>
</dbReference>
<evidence type="ECO:0000256" key="2">
    <source>
        <dbReference type="SAM" id="MobiDB-lite"/>
    </source>
</evidence>
<dbReference type="OrthoDB" id="417450at2759"/>
<feature type="domain" description="Ubiquitin-like" evidence="3">
    <location>
        <begin position="1"/>
        <end position="71"/>
    </location>
</feature>
<dbReference type="InterPro" id="IPR003103">
    <property type="entry name" value="BAG_domain"/>
</dbReference>
<dbReference type="GO" id="GO:0050821">
    <property type="term" value="P:protein stabilization"/>
    <property type="evidence" value="ECO:0007669"/>
    <property type="project" value="TreeGrafter"/>
</dbReference>
<dbReference type="SMART" id="SM00213">
    <property type="entry name" value="UBQ"/>
    <property type="match status" value="1"/>
</dbReference>
<dbReference type="STRING" id="933852.A0A0C2WU65"/>
<dbReference type="GO" id="GO:0000774">
    <property type="term" value="F:adenyl-nucleotide exchange factor activity"/>
    <property type="evidence" value="ECO:0007669"/>
    <property type="project" value="TreeGrafter"/>
</dbReference>
<accession>A0A0C2WU65</accession>
<evidence type="ECO:0000313" key="5">
    <source>
        <dbReference type="EMBL" id="KIM29688.1"/>
    </source>
</evidence>
<dbReference type="GO" id="GO:0005829">
    <property type="term" value="C:cytosol"/>
    <property type="evidence" value="ECO:0007669"/>
    <property type="project" value="TreeGrafter"/>
</dbReference>
<dbReference type="InterPro" id="IPR029071">
    <property type="entry name" value="Ubiquitin-like_domsf"/>
</dbReference>
<dbReference type="GO" id="GO:0005634">
    <property type="term" value="C:nucleus"/>
    <property type="evidence" value="ECO:0007669"/>
    <property type="project" value="TreeGrafter"/>
</dbReference>
<dbReference type="AlphaFoldDB" id="A0A0C2WU65"/>
<dbReference type="GO" id="GO:0016020">
    <property type="term" value="C:membrane"/>
    <property type="evidence" value="ECO:0007669"/>
    <property type="project" value="TreeGrafter"/>
</dbReference>
<proteinExistence type="predicted"/>
<organism evidence="5 6">
    <name type="scientific">Serendipita vermifera MAFF 305830</name>
    <dbReference type="NCBI Taxonomy" id="933852"/>
    <lineage>
        <taxon>Eukaryota</taxon>
        <taxon>Fungi</taxon>
        <taxon>Dikarya</taxon>
        <taxon>Basidiomycota</taxon>
        <taxon>Agaricomycotina</taxon>
        <taxon>Agaricomycetes</taxon>
        <taxon>Sebacinales</taxon>
        <taxon>Serendipitaceae</taxon>
        <taxon>Serendipita</taxon>
    </lineage>
</organism>
<dbReference type="Proteomes" id="UP000054097">
    <property type="component" value="Unassembled WGS sequence"/>
</dbReference>
<evidence type="ECO:0000259" key="3">
    <source>
        <dbReference type="PROSITE" id="PS50053"/>
    </source>
</evidence>
<dbReference type="EMBL" id="KN824287">
    <property type="protein sequence ID" value="KIM29688.1"/>
    <property type="molecule type" value="Genomic_DNA"/>
</dbReference>
<dbReference type="CDD" id="cd17039">
    <property type="entry name" value="Ubl_ubiquitin_like"/>
    <property type="match status" value="1"/>
</dbReference>